<organism evidence="1 2">
    <name type="scientific">Lactiplantibacillus plantarum subsp. plantarum</name>
    <dbReference type="NCBI Taxonomy" id="337330"/>
    <lineage>
        <taxon>Bacteria</taxon>
        <taxon>Bacillati</taxon>
        <taxon>Bacillota</taxon>
        <taxon>Bacilli</taxon>
        <taxon>Lactobacillales</taxon>
        <taxon>Lactobacillaceae</taxon>
        <taxon>Lactiplantibacillus</taxon>
    </lineage>
</organism>
<dbReference type="Pfam" id="PF09669">
    <property type="entry name" value="Phage_pRha"/>
    <property type="match status" value="1"/>
</dbReference>
<dbReference type="AlphaFoldDB" id="A0A2S3U483"/>
<gene>
    <name evidence="1" type="ORF">S101258_02106</name>
</gene>
<name>A0A2S3U483_LACPN</name>
<protein>
    <submittedName>
        <fullName evidence="1">Uncharacterized protein</fullName>
    </submittedName>
</protein>
<accession>A0A2S3U483</accession>
<reference evidence="1 2" key="1">
    <citation type="submission" date="2017-06" db="EMBL/GenBank/DDBJ databases">
        <title>Genome sequence of Lactobacillus plantarum subsp. plantarum strain SRCM101258.</title>
        <authorList>
            <person name="Cho S.H."/>
        </authorList>
    </citation>
    <scope>NUCLEOTIDE SEQUENCE [LARGE SCALE GENOMIC DNA]</scope>
    <source>
        <strain evidence="1 2">SRCM101258</strain>
    </source>
</reference>
<evidence type="ECO:0000313" key="2">
    <source>
        <dbReference type="Proteomes" id="UP000236990"/>
    </source>
</evidence>
<dbReference type="Proteomes" id="UP000236990">
    <property type="component" value="Unassembled WGS sequence"/>
</dbReference>
<comment type="caution">
    <text evidence="1">The sequence shown here is derived from an EMBL/GenBank/DDBJ whole genome shotgun (WGS) entry which is preliminary data.</text>
</comment>
<evidence type="ECO:0000313" key="1">
    <source>
        <dbReference type="EMBL" id="POD83107.1"/>
    </source>
</evidence>
<sequence>MNDLVTMTSQRLDAEIYTTGDIIADYAEITHHAVNQLINQYHADLEEFGVLAFQMLKPSSGSIGGRPRKVWHLNEDQAMLLITYLGNTKPVRLFKKALIKQFSVMKRELILRQAKFELGKEFSKSLHAAISESPALGEHGHLYININKLVYKQALGVNVNELRKARNIPKTEAITHYLSSSEADAVKRVKQQIRTLLEMKMDYQQVKQALQIQGVIYRIELQLPAKASVK</sequence>
<dbReference type="EMBL" id="NKCZ01000112">
    <property type="protein sequence ID" value="POD83107.1"/>
    <property type="molecule type" value="Genomic_DNA"/>
</dbReference>
<proteinExistence type="predicted"/>
<dbReference type="InterPro" id="IPR014054">
    <property type="entry name" value="Phage_regulatory_Rha"/>
</dbReference>